<accession>A0A4D6XCQ4</accession>
<evidence type="ECO:0000256" key="1">
    <source>
        <dbReference type="SAM" id="MobiDB-lite"/>
    </source>
</evidence>
<feature type="domain" description="ABC-type transport auxiliary lipoprotein component" evidence="3">
    <location>
        <begin position="31"/>
        <end position="163"/>
    </location>
</feature>
<name>A0A4D6XCQ4_PSEPU</name>
<dbReference type="EMBL" id="CP039371">
    <property type="protein sequence ID" value="QCI12458.1"/>
    <property type="molecule type" value="Genomic_DNA"/>
</dbReference>
<organism evidence="4 5">
    <name type="scientific">Pseudomonas putida</name>
    <name type="common">Arthrobacter siderocapsulatus</name>
    <dbReference type="NCBI Taxonomy" id="303"/>
    <lineage>
        <taxon>Bacteria</taxon>
        <taxon>Pseudomonadati</taxon>
        <taxon>Pseudomonadota</taxon>
        <taxon>Gammaproteobacteria</taxon>
        <taxon>Pseudomonadales</taxon>
        <taxon>Pseudomonadaceae</taxon>
        <taxon>Pseudomonas</taxon>
    </lineage>
</organism>
<feature type="chain" id="PRO_5020875253" evidence="2">
    <location>
        <begin position="23"/>
        <end position="211"/>
    </location>
</feature>
<sequence>MHRLRNLCVASVLAGLWACSSAPNNYHTLVPAQPPQAGTQNIQVSRVSMPPQVDRPQIVVRQGDSGLAILETEWWGANLVDEFKSALQDQLGGPAGGPKTLLRVDVQRFDTVPGQYASLEAMWRLKRPDEAEITCRTSLQTPADNSITSLVNAHQANLRKLAQVVRAASVPGRGRVPKRLTWPMRHRSRHADGPFAHTDSPLAASACGHWP</sequence>
<dbReference type="SUPFAM" id="SSF159594">
    <property type="entry name" value="XCC0632-like"/>
    <property type="match status" value="1"/>
</dbReference>
<reference evidence="5" key="1">
    <citation type="submission" date="2019-04" db="EMBL/GenBank/DDBJ databases">
        <title>Genome sequence of Pseudomonas putida 1290, an auxin catabolizing strain.</title>
        <authorList>
            <person name="Laird T.S."/>
            <person name="Leveau J.H.J."/>
        </authorList>
    </citation>
    <scope>NUCLEOTIDE SEQUENCE [LARGE SCALE GENOMIC DNA]</scope>
    <source>
        <strain evidence="5">1290</strain>
    </source>
</reference>
<keyword evidence="2" id="KW-0732">Signal</keyword>
<dbReference type="Proteomes" id="UP000298551">
    <property type="component" value="Chromosome"/>
</dbReference>
<dbReference type="Pfam" id="PF03886">
    <property type="entry name" value="ABC_trans_aux"/>
    <property type="match status" value="1"/>
</dbReference>
<feature type="signal peptide" evidence="2">
    <location>
        <begin position="1"/>
        <end position="22"/>
    </location>
</feature>
<gene>
    <name evidence="4" type="ORF">E6B08_14265</name>
</gene>
<dbReference type="InterPro" id="IPR005586">
    <property type="entry name" value="ABC_trans_aux"/>
</dbReference>
<dbReference type="AlphaFoldDB" id="A0A4D6XCQ4"/>
<dbReference type="Gene3D" id="3.40.50.10610">
    <property type="entry name" value="ABC-type transport auxiliary lipoprotein component"/>
    <property type="match status" value="1"/>
</dbReference>
<evidence type="ECO:0000313" key="4">
    <source>
        <dbReference type="EMBL" id="QCI12458.1"/>
    </source>
</evidence>
<evidence type="ECO:0000256" key="2">
    <source>
        <dbReference type="SAM" id="SignalP"/>
    </source>
</evidence>
<protein>
    <submittedName>
        <fullName evidence="4">Membrane integrity-associated transporter subunit PqiC</fullName>
    </submittedName>
</protein>
<dbReference type="OrthoDB" id="5949767at2"/>
<proteinExistence type="predicted"/>
<evidence type="ECO:0000313" key="5">
    <source>
        <dbReference type="Proteomes" id="UP000298551"/>
    </source>
</evidence>
<feature type="region of interest" description="Disordered" evidence="1">
    <location>
        <begin position="188"/>
        <end position="211"/>
    </location>
</feature>
<evidence type="ECO:0000259" key="3">
    <source>
        <dbReference type="Pfam" id="PF03886"/>
    </source>
</evidence>